<gene>
    <name evidence="3" type="ORF">QWM81_03910</name>
</gene>
<dbReference type="InterPro" id="IPR036610">
    <property type="entry name" value="PEBP-like_sf"/>
</dbReference>
<dbReference type="SUPFAM" id="SSF49777">
    <property type="entry name" value="PEBP-like"/>
    <property type="match status" value="1"/>
</dbReference>
<reference evidence="3" key="1">
    <citation type="submission" date="2023-06" db="EMBL/GenBank/DDBJ databases">
        <title>WGS-Sequencing of Streptomyces ficellus isolate 21 collected from sand in Gara Djebilet Iron Mine in Algeria.</title>
        <authorList>
            <person name="Zegers G.P."/>
            <person name="Gomez A."/>
            <person name="Gueddou A."/>
            <person name="Zahara A.F."/>
            <person name="Worth M."/>
            <person name="Sevigny J.L."/>
            <person name="Tisa L."/>
        </authorList>
    </citation>
    <scope>NUCLEOTIDE SEQUENCE</scope>
    <source>
        <strain evidence="3">AS11</strain>
    </source>
</reference>
<dbReference type="NCBIfam" id="TIGR00481">
    <property type="entry name" value="YbhB/YbcL family Raf kinase inhibitor-like protein"/>
    <property type="match status" value="1"/>
</dbReference>
<dbReference type="InterPro" id="IPR005247">
    <property type="entry name" value="YbhB_YbcL/LppC-like"/>
</dbReference>
<evidence type="ECO:0000313" key="4">
    <source>
        <dbReference type="Proteomes" id="UP001174050"/>
    </source>
</evidence>
<dbReference type="EMBL" id="JAUEPL010000004">
    <property type="protein sequence ID" value="MDN3293207.1"/>
    <property type="molecule type" value="Genomic_DNA"/>
</dbReference>
<name>A0ABT7Z130_9ACTN</name>
<proteinExistence type="inferred from homology"/>
<dbReference type="PANTHER" id="PTHR30289">
    <property type="entry name" value="UNCHARACTERIZED PROTEIN YBCL-RELATED"/>
    <property type="match status" value="1"/>
</dbReference>
<feature type="region of interest" description="Disordered" evidence="2">
    <location>
        <begin position="69"/>
        <end position="97"/>
    </location>
</feature>
<comment type="similarity">
    <text evidence="1">Belongs to the UPF0098 family.</text>
</comment>
<dbReference type="Proteomes" id="UP001174050">
    <property type="component" value="Unassembled WGS sequence"/>
</dbReference>
<comment type="caution">
    <text evidence="3">The sequence shown here is derived from an EMBL/GenBank/DDBJ whole genome shotgun (WGS) entry which is preliminary data.</text>
</comment>
<dbReference type="GO" id="GO:0004860">
    <property type="term" value="F:protein kinase inhibitor activity"/>
    <property type="evidence" value="ECO:0007669"/>
    <property type="project" value="UniProtKB-KW"/>
</dbReference>
<evidence type="ECO:0000256" key="2">
    <source>
        <dbReference type="SAM" id="MobiDB-lite"/>
    </source>
</evidence>
<sequence length="150" mass="15954">MAGIELKSTAFDDGAFIPRRYTKDGEDLSPQLTWTGVPDGTAELLLLCEDPDAPMGTFVHWLVTGIDPTSEGVEAGRTPPGGQPRTNGFGDPGWGGPRPPAGDPVHRYFFRLYALAEPVPLPDGAGAEDVHAAVDARHLATGTLMGLYQR</sequence>
<dbReference type="Gene3D" id="3.90.280.10">
    <property type="entry name" value="PEBP-like"/>
    <property type="match status" value="1"/>
</dbReference>
<dbReference type="InterPro" id="IPR008914">
    <property type="entry name" value="PEBP"/>
</dbReference>
<dbReference type="RefSeq" id="WP_290110061.1">
    <property type="nucleotide sequence ID" value="NZ_JAUEPL010000004.1"/>
</dbReference>
<organism evidence="3 4">
    <name type="scientific">Streptomyces ficellus</name>
    <dbReference type="NCBI Taxonomy" id="1977088"/>
    <lineage>
        <taxon>Bacteria</taxon>
        <taxon>Bacillati</taxon>
        <taxon>Actinomycetota</taxon>
        <taxon>Actinomycetes</taxon>
        <taxon>Kitasatosporales</taxon>
        <taxon>Streptomycetaceae</taxon>
        <taxon>Streptomyces</taxon>
    </lineage>
</organism>
<keyword evidence="4" id="KW-1185">Reference proteome</keyword>
<evidence type="ECO:0000313" key="3">
    <source>
        <dbReference type="EMBL" id="MDN3293207.1"/>
    </source>
</evidence>
<dbReference type="PANTHER" id="PTHR30289:SF1">
    <property type="entry name" value="PEBP (PHOSPHATIDYLETHANOLAMINE-BINDING PROTEIN) FAMILY PROTEIN"/>
    <property type="match status" value="1"/>
</dbReference>
<keyword evidence="3" id="KW-0649">Protein kinase inhibitor</keyword>
<dbReference type="CDD" id="cd00865">
    <property type="entry name" value="PEBP_bact_arch"/>
    <property type="match status" value="1"/>
</dbReference>
<accession>A0ABT7Z130</accession>
<protein>
    <submittedName>
        <fullName evidence="3">YbhB/YbcL family Raf kinase inhibitor-like protein</fullName>
    </submittedName>
</protein>
<evidence type="ECO:0000256" key="1">
    <source>
        <dbReference type="ARBA" id="ARBA00007120"/>
    </source>
</evidence>
<dbReference type="Pfam" id="PF01161">
    <property type="entry name" value="PBP"/>
    <property type="match status" value="1"/>
</dbReference>